<dbReference type="SFLD" id="SFLDS00019">
    <property type="entry name" value="Glutathione_Transferase_(cytos"/>
    <property type="match status" value="1"/>
</dbReference>
<dbReference type="PROSITE" id="PS50404">
    <property type="entry name" value="GST_NTER"/>
    <property type="match status" value="1"/>
</dbReference>
<dbReference type="InterPro" id="IPR036249">
    <property type="entry name" value="Thioredoxin-like_sf"/>
</dbReference>
<dbReference type="CDD" id="cd03192">
    <property type="entry name" value="GST_C_Sigma_like"/>
    <property type="match status" value="1"/>
</dbReference>
<dbReference type="Gene3D" id="1.20.1050.10">
    <property type="match status" value="1"/>
</dbReference>
<feature type="domain" description="GST C-terminal" evidence="2">
    <location>
        <begin position="84"/>
        <end position="209"/>
    </location>
</feature>
<dbReference type="Gene3D" id="3.40.30.10">
    <property type="entry name" value="Glutaredoxin"/>
    <property type="match status" value="1"/>
</dbReference>
<dbReference type="SUPFAM" id="SSF52833">
    <property type="entry name" value="Thioredoxin-like"/>
    <property type="match status" value="1"/>
</dbReference>
<dbReference type="SFLD" id="SFLDG00363">
    <property type="entry name" value="AMPS_(cytGST):_Alpha-__Mu-__Pi"/>
    <property type="match status" value="1"/>
</dbReference>
<evidence type="ECO:0000259" key="2">
    <source>
        <dbReference type="PROSITE" id="PS50405"/>
    </source>
</evidence>
<sequence>MSRYELVYFPMRGKAETSRLLLVAGGANWSNKTAQWPEEKDSMPFGQMPLLIEYNESGEEVIRLAQSHAIERYLARKFGLAGSNEIEIAILDSIIESIRDLHDAFIYYARKAPEVEKAAHRETYLNTTLPNGLKYLARFLEKNGNNRYYVGNKLSYAELYLYVLVEFATTFEGPEFIKPYPELQRVVDLVQKHTGVKQYVDSPDRVPIFKPPAGK</sequence>
<dbReference type="AlphaFoldDB" id="A0AAD5S7Y0"/>
<feature type="domain" description="GST N-terminal" evidence="1">
    <location>
        <begin position="2"/>
        <end position="82"/>
    </location>
</feature>
<evidence type="ECO:0008006" key="5">
    <source>
        <dbReference type="Google" id="ProtNLM"/>
    </source>
</evidence>
<name>A0AAD5S7Y0_9FUNG</name>
<dbReference type="PROSITE" id="PS50405">
    <property type="entry name" value="GST_CTER"/>
    <property type="match status" value="1"/>
</dbReference>
<gene>
    <name evidence="3" type="ORF">HK097_010137</name>
</gene>
<dbReference type="InterPro" id="IPR040079">
    <property type="entry name" value="Glutathione_S-Trfase"/>
</dbReference>
<dbReference type="CDD" id="cd03039">
    <property type="entry name" value="GST_N_Sigma_like"/>
    <property type="match status" value="1"/>
</dbReference>
<dbReference type="InterPro" id="IPR004045">
    <property type="entry name" value="Glutathione_S-Trfase_N"/>
</dbReference>
<organism evidence="3 4">
    <name type="scientific">Rhizophlyctis rosea</name>
    <dbReference type="NCBI Taxonomy" id="64517"/>
    <lineage>
        <taxon>Eukaryota</taxon>
        <taxon>Fungi</taxon>
        <taxon>Fungi incertae sedis</taxon>
        <taxon>Chytridiomycota</taxon>
        <taxon>Chytridiomycota incertae sedis</taxon>
        <taxon>Chytridiomycetes</taxon>
        <taxon>Rhizophlyctidales</taxon>
        <taxon>Rhizophlyctidaceae</taxon>
        <taxon>Rhizophlyctis</taxon>
    </lineage>
</organism>
<proteinExistence type="predicted"/>
<dbReference type="InterPro" id="IPR036282">
    <property type="entry name" value="Glutathione-S-Trfase_C_sf"/>
</dbReference>
<dbReference type="InterPro" id="IPR004046">
    <property type="entry name" value="GST_C"/>
</dbReference>
<accession>A0AAD5S7Y0</accession>
<dbReference type="SUPFAM" id="SSF47616">
    <property type="entry name" value="GST C-terminal domain-like"/>
    <property type="match status" value="1"/>
</dbReference>
<dbReference type="InterPro" id="IPR010987">
    <property type="entry name" value="Glutathione-S-Trfase_C-like"/>
</dbReference>
<dbReference type="GO" id="GO:0004364">
    <property type="term" value="F:glutathione transferase activity"/>
    <property type="evidence" value="ECO:0007669"/>
    <property type="project" value="TreeGrafter"/>
</dbReference>
<reference evidence="3" key="1">
    <citation type="submission" date="2020-05" db="EMBL/GenBank/DDBJ databases">
        <title>Phylogenomic resolution of chytrid fungi.</title>
        <authorList>
            <person name="Stajich J.E."/>
            <person name="Amses K."/>
            <person name="Simmons R."/>
            <person name="Seto K."/>
            <person name="Myers J."/>
            <person name="Bonds A."/>
            <person name="Quandt C.A."/>
            <person name="Barry K."/>
            <person name="Liu P."/>
            <person name="Grigoriev I."/>
            <person name="Longcore J.E."/>
            <person name="James T.Y."/>
        </authorList>
    </citation>
    <scope>NUCLEOTIDE SEQUENCE</scope>
    <source>
        <strain evidence="3">JEL0318</strain>
    </source>
</reference>
<dbReference type="PANTHER" id="PTHR11571">
    <property type="entry name" value="GLUTATHIONE S-TRANSFERASE"/>
    <property type="match status" value="1"/>
</dbReference>
<dbReference type="EMBL" id="JADGJD010000727">
    <property type="protein sequence ID" value="KAJ3048860.1"/>
    <property type="molecule type" value="Genomic_DNA"/>
</dbReference>
<keyword evidence="4" id="KW-1185">Reference proteome</keyword>
<dbReference type="InterPro" id="IPR050213">
    <property type="entry name" value="GST_superfamily"/>
</dbReference>
<dbReference type="GO" id="GO:0006749">
    <property type="term" value="P:glutathione metabolic process"/>
    <property type="evidence" value="ECO:0007669"/>
    <property type="project" value="TreeGrafter"/>
</dbReference>
<evidence type="ECO:0000259" key="1">
    <source>
        <dbReference type="PROSITE" id="PS50404"/>
    </source>
</evidence>
<comment type="caution">
    <text evidence="3">The sequence shown here is derived from an EMBL/GenBank/DDBJ whole genome shotgun (WGS) entry which is preliminary data.</text>
</comment>
<dbReference type="Proteomes" id="UP001212841">
    <property type="component" value="Unassembled WGS sequence"/>
</dbReference>
<dbReference type="Pfam" id="PF14497">
    <property type="entry name" value="GST_C_3"/>
    <property type="match status" value="1"/>
</dbReference>
<evidence type="ECO:0000313" key="4">
    <source>
        <dbReference type="Proteomes" id="UP001212841"/>
    </source>
</evidence>
<dbReference type="FunFam" id="1.20.1050.10:FF:000030">
    <property type="entry name" value="Glutathione S-transferase S1"/>
    <property type="match status" value="1"/>
</dbReference>
<evidence type="ECO:0000313" key="3">
    <source>
        <dbReference type="EMBL" id="KAJ3048860.1"/>
    </source>
</evidence>
<protein>
    <recommendedName>
        <fullName evidence="5">Glutathione S-transferase</fullName>
    </recommendedName>
</protein>
<dbReference type="SFLD" id="SFLDG01205">
    <property type="entry name" value="AMPS.1"/>
    <property type="match status" value="1"/>
</dbReference>